<feature type="compositionally biased region" description="Low complexity" evidence="8">
    <location>
        <begin position="218"/>
        <end position="236"/>
    </location>
</feature>
<dbReference type="InterPro" id="IPR052282">
    <property type="entry name" value="Starch-active_LPMO"/>
</dbReference>
<proteinExistence type="inferred from homology"/>
<name>A0A9P9WCE4_9PEZI</name>
<feature type="compositionally biased region" description="Acidic residues" evidence="8">
    <location>
        <begin position="237"/>
        <end position="249"/>
    </location>
</feature>
<feature type="compositionally biased region" description="Low complexity" evidence="8">
    <location>
        <begin position="250"/>
        <end position="261"/>
    </location>
</feature>
<evidence type="ECO:0000313" key="12">
    <source>
        <dbReference type="Proteomes" id="UP000829685"/>
    </source>
</evidence>
<dbReference type="Pfam" id="PF03067">
    <property type="entry name" value="LPMO_10"/>
    <property type="match status" value="1"/>
</dbReference>
<dbReference type="Pfam" id="PF00734">
    <property type="entry name" value="CBM_1"/>
    <property type="match status" value="1"/>
</dbReference>
<dbReference type="EMBL" id="JAFIMR010000042">
    <property type="protein sequence ID" value="KAI1856829.1"/>
    <property type="molecule type" value="Genomic_DNA"/>
</dbReference>
<feature type="chain" id="PRO_5040229113" description="CBM1 domain-containing protein" evidence="9">
    <location>
        <begin position="17"/>
        <end position="346"/>
    </location>
</feature>
<evidence type="ECO:0000259" key="10">
    <source>
        <dbReference type="PROSITE" id="PS51164"/>
    </source>
</evidence>
<keyword evidence="6" id="KW-0325">Glycoprotein</keyword>
<dbReference type="GO" id="GO:0030248">
    <property type="term" value="F:cellulose binding"/>
    <property type="evidence" value="ECO:0007669"/>
    <property type="project" value="InterPro"/>
</dbReference>
<evidence type="ECO:0000256" key="9">
    <source>
        <dbReference type="SAM" id="SignalP"/>
    </source>
</evidence>
<dbReference type="SMART" id="SM00236">
    <property type="entry name" value="fCBD"/>
    <property type="match status" value="1"/>
</dbReference>
<gene>
    <name evidence="11" type="ORF">JX265_011470</name>
</gene>
<dbReference type="GO" id="GO:0005576">
    <property type="term" value="C:extracellular region"/>
    <property type="evidence" value="ECO:0007669"/>
    <property type="project" value="InterPro"/>
</dbReference>
<organism evidence="11 12">
    <name type="scientific">Neoarthrinium moseri</name>
    <dbReference type="NCBI Taxonomy" id="1658444"/>
    <lineage>
        <taxon>Eukaryota</taxon>
        <taxon>Fungi</taxon>
        <taxon>Dikarya</taxon>
        <taxon>Ascomycota</taxon>
        <taxon>Pezizomycotina</taxon>
        <taxon>Sordariomycetes</taxon>
        <taxon>Xylariomycetidae</taxon>
        <taxon>Amphisphaeriales</taxon>
        <taxon>Apiosporaceae</taxon>
        <taxon>Neoarthrinium</taxon>
    </lineage>
</organism>
<dbReference type="PROSITE" id="PS51164">
    <property type="entry name" value="CBM1_2"/>
    <property type="match status" value="1"/>
</dbReference>
<dbReference type="InterPro" id="IPR004302">
    <property type="entry name" value="Cellulose/chitin-bd_N"/>
</dbReference>
<dbReference type="Gene3D" id="2.70.50.70">
    <property type="match status" value="1"/>
</dbReference>
<evidence type="ECO:0000256" key="6">
    <source>
        <dbReference type="ARBA" id="ARBA00023180"/>
    </source>
</evidence>
<feature type="signal peptide" evidence="9">
    <location>
        <begin position="1"/>
        <end position="16"/>
    </location>
</feature>
<evidence type="ECO:0000256" key="2">
    <source>
        <dbReference type="ARBA" id="ARBA00022723"/>
    </source>
</evidence>
<feature type="domain" description="CBM1" evidence="10">
    <location>
        <begin position="311"/>
        <end position="346"/>
    </location>
</feature>
<dbReference type="InterPro" id="IPR000254">
    <property type="entry name" value="CBD"/>
</dbReference>
<evidence type="ECO:0000256" key="5">
    <source>
        <dbReference type="ARBA" id="ARBA00023157"/>
    </source>
</evidence>
<keyword evidence="3 9" id="KW-0732">Signal</keyword>
<evidence type="ECO:0000256" key="7">
    <source>
        <dbReference type="ARBA" id="ARBA00034311"/>
    </source>
</evidence>
<keyword evidence="2" id="KW-0479">Metal-binding</keyword>
<keyword evidence="5" id="KW-1015">Disulfide bond</keyword>
<feature type="region of interest" description="Disordered" evidence="8">
    <location>
        <begin position="218"/>
        <end position="312"/>
    </location>
</feature>
<evidence type="ECO:0000256" key="8">
    <source>
        <dbReference type="SAM" id="MobiDB-lite"/>
    </source>
</evidence>
<evidence type="ECO:0000256" key="3">
    <source>
        <dbReference type="ARBA" id="ARBA00022729"/>
    </source>
</evidence>
<dbReference type="PANTHER" id="PTHR36575">
    <property type="entry name" value="BINDING PROTEIN, PUTATIVE (AFU_ORTHOLOGUE AFUA_1G14430)-RELATED"/>
    <property type="match status" value="1"/>
</dbReference>
<feature type="compositionally biased region" description="Acidic residues" evidence="8">
    <location>
        <begin position="262"/>
        <end position="276"/>
    </location>
</feature>
<dbReference type="Proteomes" id="UP000829685">
    <property type="component" value="Unassembled WGS sequence"/>
</dbReference>
<dbReference type="InterPro" id="IPR035971">
    <property type="entry name" value="CBD_sf"/>
</dbReference>
<comment type="caution">
    <text evidence="11">The sequence shown here is derived from an EMBL/GenBank/DDBJ whole genome shotgun (WGS) entry which is preliminary data.</text>
</comment>
<keyword evidence="12" id="KW-1185">Reference proteome</keyword>
<reference evidence="11" key="1">
    <citation type="submission" date="2021-03" db="EMBL/GenBank/DDBJ databases">
        <title>Revisited historic fungal species revealed as producer of novel bioactive compounds through whole genome sequencing and comparative genomics.</title>
        <authorList>
            <person name="Vignolle G.A."/>
            <person name="Hochenegger N."/>
            <person name="Mach R.L."/>
            <person name="Mach-Aigner A.R."/>
            <person name="Javad Rahimi M."/>
            <person name="Salim K.A."/>
            <person name="Chan C.M."/>
            <person name="Lim L.B.L."/>
            <person name="Cai F."/>
            <person name="Druzhinina I.S."/>
            <person name="U'Ren J.M."/>
            <person name="Derntl C."/>
        </authorList>
    </citation>
    <scope>NUCLEOTIDE SEQUENCE</scope>
    <source>
        <strain evidence="11">TUCIM 5799</strain>
    </source>
</reference>
<dbReference type="GO" id="GO:0046872">
    <property type="term" value="F:metal ion binding"/>
    <property type="evidence" value="ECO:0007669"/>
    <property type="project" value="UniProtKB-KW"/>
</dbReference>
<protein>
    <recommendedName>
        <fullName evidence="10">CBM1 domain-containing protein</fullName>
    </recommendedName>
</protein>
<dbReference type="SUPFAM" id="SSF57180">
    <property type="entry name" value="Cellulose-binding domain"/>
    <property type="match status" value="1"/>
</dbReference>
<dbReference type="PANTHER" id="PTHR36575:SF2">
    <property type="entry name" value="CHITIN-BINDING TYPE-4 DOMAIN-CONTAINING PROTEIN-RELATED"/>
    <property type="match status" value="1"/>
</dbReference>
<evidence type="ECO:0000256" key="4">
    <source>
        <dbReference type="ARBA" id="ARBA00023008"/>
    </source>
</evidence>
<dbReference type="PROSITE" id="PS00562">
    <property type="entry name" value="CBM1_1"/>
    <property type="match status" value="1"/>
</dbReference>
<evidence type="ECO:0000313" key="11">
    <source>
        <dbReference type="EMBL" id="KAI1856829.1"/>
    </source>
</evidence>
<comment type="cofactor">
    <cofactor evidence="1">
        <name>Cu(2+)</name>
        <dbReference type="ChEBI" id="CHEBI:29036"/>
    </cofactor>
</comment>
<evidence type="ECO:0000256" key="1">
    <source>
        <dbReference type="ARBA" id="ARBA00001973"/>
    </source>
</evidence>
<sequence length="346" mass="34930">MKYAIVFAAVAPLVAGHGALTSPTPRKAGSALASVCGEQIFNNMNSDSYGNIQGETQLIQSDFTAECNLWLCKGFQFEDNKDNVQSYTAGQVVPMTFELRAPHTGFANVSIVDTATNAVIGDALASWDVFASNSQATSANESSYSVTIPDLGGKCATAGECVIQHFWHSESAGQTYESCVDFTVGGSSSGGSGSSSTVVAAPSTTAAATSAAASTTQATAISSAPAATTTAATPTGTDDEDDDSCEAEETSTAPSAEATGEAGDDEDDSCDAEETEPVTSAVPTTAVPTTLITRTSSKPASATPTSGSSTGSVALYGQCGGKGFTGSTTCASGTCTVMNEYYSQCV</sequence>
<dbReference type="AlphaFoldDB" id="A0A9P9WCE4"/>
<accession>A0A9P9WCE4</accession>
<dbReference type="GO" id="GO:0005975">
    <property type="term" value="P:carbohydrate metabolic process"/>
    <property type="evidence" value="ECO:0007669"/>
    <property type="project" value="InterPro"/>
</dbReference>
<feature type="compositionally biased region" description="Low complexity" evidence="8">
    <location>
        <begin position="277"/>
        <end position="312"/>
    </location>
</feature>
<keyword evidence="4" id="KW-0186">Copper</keyword>
<comment type="similarity">
    <text evidence="7">Belongs to the polysaccharide monooxygenase AA13 family.</text>
</comment>